<dbReference type="KEGG" id="sgy:Sgly_0858"/>
<name>F0T1U3_SYNGF</name>
<keyword evidence="3" id="KW-1185">Reference proteome</keyword>
<dbReference type="GO" id="GO:0016740">
    <property type="term" value="F:transferase activity"/>
    <property type="evidence" value="ECO:0007669"/>
    <property type="project" value="UniProtKB-KW"/>
</dbReference>
<dbReference type="EMBL" id="CP002547">
    <property type="protein sequence ID" value="ADY55207.1"/>
    <property type="molecule type" value="Genomic_DNA"/>
</dbReference>
<keyword evidence="2" id="KW-0808">Transferase</keyword>
<dbReference type="CDD" id="cd03801">
    <property type="entry name" value="GT4_PimA-like"/>
    <property type="match status" value="1"/>
</dbReference>
<evidence type="ECO:0000313" key="2">
    <source>
        <dbReference type="EMBL" id="ADY55207.1"/>
    </source>
</evidence>
<organism evidence="2 3">
    <name type="scientific">Syntrophobotulus glycolicus (strain DSM 8271 / FlGlyR)</name>
    <dbReference type="NCBI Taxonomy" id="645991"/>
    <lineage>
        <taxon>Bacteria</taxon>
        <taxon>Bacillati</taxon>
        <taxon>Bacillota</taxon>
        <taxon>Clostridia</taxon>
        <taxon>Eubacteriales</taxon>
        <taxon>Desulfitobacteriaceae</taxon>
        <taxon>Syntrophobotulus</taxon>
    </lineage>
</organism>
<dbReference type="SUPFAM" id="SSF53756">
    <property type="entry name" value="UDP-Glycosyltransferase/glycogen phosphorylase"/>
    <property type="match status" value="1"/>
</dbReference>
<dbReference type="RefSeq" id="WP_013624078.1">
    <property type="nucleotide sequence ID" value="NC_015172.1"/>
</dbReference>
<dbReference type="Pfam" id="PF13439">
    <property type="entry name" value="Glyco_transf_4"/>
    <property type="match status" value="1"/>
</dbReference>
<reference evidence="2 3" key="1">
    <citation type="journal article" date="2011" name="Stand. Genomic Sci.">
        <title>Complete genome sequence of Syntrophobotulus glycolicus type strain (FlGlyR).</title>
        <authorList>
            <person name="Han C."/>
            <person name="Mwirichia R."/>
            <person name="Chertkov O."/>
            <person name="Held B."/>
            <person name="Lapidus A."/>
            <person name="Nolan M."/>
            <person name="Lucas S."/>
            <person name="Hammon N."/>
            <person name="Deshpande S."/>
            <person name="Cheng J.F."/>
            <person name="Tapia R."/>
            <person name="Goodwin L."/>
            <person name="Pitluck S."/>
            <person name="Huntemann M."/>
            <person name="Liolios K."/>
            <person name="Ivanova N."/>
            <person name="Pagani I."/>
            <person name="Mavromatis K."/>
            <person name="Ovchinikova G."/>
            <person name="Pati A."/>
            <person name="Chen A."/>
            <person name="Palaniappan K."/>
            <person name="Land M."/>
            <person name="Hauser L."/>
            <person name="Brambilla E.M."/>
            <person name="Rohde M."/>
            <person name="Spring S."/>
            <person name="Sikorski J."/>
            <person name="Goker M."/>
            <person name="Woyke T."/>
            <person name="Bristow J."/>
            <person name="Eisen J.A."/>
            <person name="Markowitz V."/>
            <person name="Hugenholtz P."/>
            <person name="Kyrpides N.C."/>
            <person name="Klenk H.P."/>
            <person name="Detter J.C."/>
        </authorList>
    </citation>
    <scope>NUCLEOTIDE SEQUENCE [LARGE SCALE GENOMIC DNA]</scope>
    <source>
        <strain evidence="3">DSM 8271 / FlGlyR</strain>
    </source>
</reference>
<dbReference type="Pfam" id="PF13692">
    <property type="entry name" value="Glyco_trans_1_4"/>
    <property type="match status" value="1"/>
</dbReference>
<dbReference type="HOGENOM" id="CLU_009583_6_2_9"/>
<feature type="domain" description="Glycosyltransferase subfamily 4-like N-terminal" evidence="1">
    <location>
        <begin position="14"/>
        <end position="189"/>
    </location>
</feature>
<gene>
    <name evidence="2" type="ordered locus">Sgly_0858</name>
</gene>
<reference evidence="3" key="2">
    <citation type="submission" date="2011-02" db="EMBL/GenBank/DDBJ databases">
        <title>The complete genome of Syntrophobotulus glycolicus DSM 8271.</title>
        <authorList>
            <person name="Lucas S."/>
            <person name="Copeland A."/>
            <person name="Lapidus A."/>
            <person name="Bruce D."/>
            <person name="Goodwin L."/>
            <person name="Pitluck S."/>
            <person name="Kyrpides N."/>
            <person name="Mavromatis K."/>
            <person name="Pagani I."/>
            <person name="Ivanova N."/>
            <person name="Mikhailova N."/>
            <person name="Chertkov O."/>
            <person name="Held B."/>
            <person name="Detter J.C."/>
            <person name="Tapia R."/>
            <person name="Han C."/>
            <person name="Land M."/>
            <person name="Hauser L."/>
            <person name="Markowitz V."/>
            <person name="Cheng J.-F."/>
            <person name="Hugenholtz P."/>
            <person name="Woyke T."/>
            <person name="Wu D."/>
            <person name="Spring S."/>
            <person name="Schroeder M."/>
            <person name="Brambilla E."/>
            <person name="Klenk H.-P."/>
            <person name="Eisen J.A."/>
        </authorList>
    </citation>
    <scope>NUCLEOTIDE SEQUENCE [LARGE SCALE GENOMIC DNA]</scope>
    <source>
        <strain evidence="3">DSM 8271 / FlGlyR</strain>
    </source>
</reference>
<proteinExistence type="predicted"/>
<protein>
    <submittedName>
        <fullName evidence="2">Glycosyl transferase group 1</fullName>
    </submittedName>
</protein>
<dbReference type="eggNOG" id="COG0438">
    <property type="taxonomic scope" value="Bacteria"/>
</dbReference>
<dbReference type="InterPro" id="IPR028098">
    <property type="entry name" value="Glyco_trans_4-like_N"/>
</dbReference>
<sequence>MRICVIGSSKKFFSGISAYTIVMANAFAEQGHQVSVVLLRNLVPLFLYPGRERVGKGEYIMDFRPDVTVYNGMDWNAPASWFKARRFLARQNPEVIIMHWWTSSVVHMQLVLAACRRLNGLRSKLILEMHEVVDTLEEKILPIRVYSRVGGRALLRGCDGYTAHSEEARQAMIRTYQLAEDKIDVIPHGPYEIYGTPDRGLARKEMDLDGFTVLCFGLIRQYKGVSLLVRAFNTIPPGYAANMHLVIAGEDWGDDTELRPELERSPYRDRIIFRPEFIPDERVPKLFAASDVVALPYLRTCGSGVIHIAVAQGKPVITADLDTMSECLQDYGGARFFPAGNVDALRDRLLEAYHNWVVNGVQTYQFTGMSWEAIVKKYEDIIEEMDQRQLG</sequence>
<dbReference type="PANTHER" id="PTHR12526:SF634">
    <property type="entry name" value="BLL3361 PROTEIN"/>
    <property type="match status" value="1"/>
</dbReference>
<dbReference type="PANTHER" id="PTHR12526">
    <property type="entry name" value="GLYCOSYLTRANSFERASE"/>
    <property type="match status" value="1"/>
</dbReference>
<dbReference type="STRING" id="645991.Sgly_0858"/>
<evidence type="ECO:0000259" key="1">
    <source>
        <dbReference type="Pfam" id="PF13439"/>
    </source>
</evidence>
<dbReference type="OrthoDB" id="9806653at2"/>
<accession>F0T1U3</accession>
<dbReference type="AlphaFoldDB" id="F0T1U3"/>
<dbReference type="Gene3D" id="3.40.50.2000">
    <property type="entry name" value="Glycogen Phosphorylase B"/>
    <property type="match status" value="2"/>
</dbReference>
<evidence type="ECO:0000313" key="3">
    <source>
        <dbReference type="Proteomes" id="UP000007488"/>
    </source>
</evidence>
<dbReference type="Proteomes" id="UP000007488">
    <property type="component" value="Chromosome"/>
</dbReference>